<dbReference type="InterPro" id="IPR001509">
    <property type="entry name" value="Epimerase_deHydtase"/>
</dbReference>
<dbReference type="InterPro" id="IPR029058">
    <property type="entry name" value="AB_hydrolase_fold"/>
</dbReference>
<dbReference type="SUPFAM" id="SSF51735">
    <property type="entry name" value="NAD(P)-binding Rossmann-fold domains"/>
    <property type="match status" value="1"/>
</dbReference>
<evidence type="ECO:0000313" key="3">
    <source>
        <dbReference type="EMBL" id="SBO96632.1"/>
    </source>
</evidence>
<dbReference type="GO" id="GO:0004029">
    <property type="term" value="F:aldehyde dehydrogenase (NAD+) activity"/>
    <property type="evidence" value="ECO:0007669"/>
    <property type="project" value="TreeGrafter"/>
</dbReference>
<dbReference type="Gene3D" id="3.40.50.720">
    <property type="entry name" value="NAD(P)-binding Rossmann-like Domain"/>
    <property type="match status" value="1"/>
</dbReference>
<organism evidence="3">
    <name type="scientific">Nonomuraea gerenzanensis</name>
    <dbReference type="NCBI Taxonomy" id="93944"/>
    <lineage>
        <taxon>Bacteria</taxon>
        <taxon>Bacillati</taxon>
        <taxon>Actinomycetota</taxon>
        <taxon>Actinomycetes</taxon>
        <taxon>Streptosporangiales</taxon>
        <taxon>Streptosporangiaceae</taxon>
        <taxon>Nonomuraea</taxon>
    </lineage>
</organism>
<reference evidence="3" key="1">
    <citation type="submission" date="2016-04" db="EMBL/GenBank/DDBJ databases">
        <authorList>
            <person name="Evans L.H."/>
            <person name="Alamgir A."/>
            <person name="Owens N."/>
            <person name="Weber N.D."/>
            <person name="Virtaneva K."/>
            <person name="Barbian K."/>
            <person name="Babar A."/>
            <person name="Rosenke K."/>
        </authorList>
    </citation>
    <scope>NUCLEOTIDE SEQUENCE</scope>
    <source>
        <strain evidence="3">Nono1</strain>
    </source>
</reference>
<evidence type="ECO:0000259" key="1">
    <source>
        <dbReference type="Pfam" id="PF01370"/>
    </source>
</evidence>
<dbReference type="RefSeq" id="WP_225265450.1">
    <property type="nucleotide sequence ID" value="NZ_CP084058.1"/>
</dbReference>
<feature type="domain" description="AB hydrolase-1" evidence="2">
    <location>
        <begin position="351"/>
        <end position="557"/>
    </location>
</feature>
<dbReference type="InterPro" id="IPR000073">
    <property type="entry name" value="AB_hydrolase_1"/>
</dbReference>
<accession>A0A1M4ECZ5</accession>
<dbReference type="GO" id="GO:0005737">
    <property type="term" value="C:cytoplasm"/>
    <property type="evidence" value="ECO:0007669"/>
    <property type="project" value="TreeGrafter"/>
</dbReference>
<name>A0A1M4ECZ5_9ACTN</name>
<evidence type="ECO:0000259" key="2">
    <source>
        <dbReference type="Pfam" id="PF12697"/>
    </source>
</evidence>
<dbReference type="PANTHER" id="PTHR48079:SF6">
    <property type="entry name" value="NAD(P)-BINDING DOMAIN-CONTAINING PROTEIN-RELATED"/>
    <property type="match status" value="1"/>
</dbReference>
<protein>
    <submittedName>
        <fullName evidence="3">Putative NAD dependent epimerase/dehydratase family protein</fullName>
    </submittedName>
</protein>
<dbReference type="AlphaFoldDB" id="A0A1M4ECZ5"/>
<dbReference type="PANTHER" id="PTHR48079">
    <property type="entry name" value="PROTEIN YEEZ"/>
    <property type="match status" value="1"/>
</dbReference>
<proteinExistence type="predicted"/>
<sequence length="558" mass="58724">MESDSIVFGASGLIGRYLVAELLRRGHGVAAAVRGDGAGLTAWLAGQDVPVDGLAVVRADITEPGLGLPGGLKEIRDVYNCAGRYAFGMSAEEARATNVTGALHVLDWAANRPRLRRMVHVSGYRVSSVDGLPDYRRLGAYEASKVEADAAVRARARELGLPLSIANPATVLGPGQFVGLASVVADLWRGRLPAVPGGREVFVPVVDAGYLAAFLARMPEFEEGAYWVLDDGTPVLPELVGLLAGHLGVRAPRRTVPVGLLRRLPRALTGADPETLSFLSTDRYDTAPAGALAERAGLRPPPVEQALRTWADDLVAARFGATGTPRGPYGYQRVAGTATWVTGERERPSHVLLHGLPLDSEAWREVSDRLDGPVLAADLPGLGRSGPARGPAEDWLTDLLTGSGRPVLVAHSLACAPALRYAAAHPDRVSRLVLIAPAFLQAPSPWPLRTPPAALLLRRMSAARLAGALGVPESPAIASAAAALARRGQARRVVAALRGAHAVRDELRKLLDQVRVPVEIVAGSADPLTVAVDRPVTTIAGAGHYPQLTHPDQVAAVL</sequence>
<dbReference type="InterPro" id="IPR051783">
    <property type="entry name" value="NAD(P)-dependent_oxidoreduct"/>
</dbReference>
<dbReference type="Gene3D" id="3.40.50.1820">
    <property type="entry name" value="alpha/beta hydrolase"/>
    <property type="match status" value="1"/>
</dbReference>
<gene>
    <name evidence="3" type="ORF">BN4615_P6148</name>
</gene>
<dbReference type="InterPro" id="IPR036291">
    <property type="entry name" value="NAD(P)-bd_dom_sf"/>
</dbReference>
<dbReference type="EMBL" id="LT559118">
    <property type="protein sequence ID" value="SBO96632.1"/>
    <property type="molecule type" value="Genomic_DNA"/>
</dbReference>
<feature type="domain" description="NAD-dependent epimerase/dehydratase" evidence="1">
    <location>
        <begin position="6"/>
        <end position="177"/>
    </location>
</feature>
<dbReference type="Pfam" id="PF12697">
    <property type="entry name" value="Abhydrolase_6"/>
    <property type="match status" value="1"/>
</dbReference>
<dbReference type="SUPFAM" id="SSF53474">
    <property type="entry name" value="alpha/beta-Hydrolases"/>
    <property type="match status" value="1"/>
</dbReference>
<dbReference type="Pfam" id="PF01370">
    <property type="entry name" value="Epimerase"/>
    <property type="match status" value="1"/>
</dbReference>